<dbReference type="SUPFAM" id="SSF88946">
    <property type="entry name" value="Sigma2 domain of RNA polymerase sigma factors"/>
    <property type="match status" value="1"/>
</dbReference>
<evidence type="ECO:0000259" key="6">
    <source>
        <dbReference type="Pfam" id="PF04542"/>
    </source>
</evidence>
<dbReference type="InterPro" id="IPR013324">
    <property type="entry name" value="RNA_pol_sigma_r3/r4-like"/>
</dbReference>
<dbReference type="InterPro" id="IPR014284">
    <property type="entry name" value="RNA_pol_sigma-70_dom"/>
</dbReference>
<dbReference type="Gene3D" id="1.10.10.10">
    <property type="entry name" value="Winged helix-like DNA-binding domain superfamily/Winged helix DNA-binding domain"/>
    <property type="match status" value="1"/>
</dbReference>
<evidence type="ECO:0000256" key="5">
    <source>
        <dbReference type="ARBA" id="ARBA00023163"/>
    </source>
</evidence>
<keyword evidence="9" id="KW-1185">Reference proteome</keyword>
<keyword evidence="2" id="KW-0805">Transcription regulation</keyword>
<feature type="domain" description="RNA polymerase sigma-70 region 2" evidence="6">
    <location>
        <begin position="38"/>
        <end position="102"/>
    </location>
</feature>
<dbReference type="EMBL" id="CP053452">
    <property type="protein sequence ID" value="QJW94495.1"/>
    <property type="molecule type" value="Genomic_DNA"/>
</dbReference>
<evidence type="ECO:0000313" key="9">
    <source>
        <dbReference type="Proteomes" id="UP000503447"/>
    </source>
</evidence>
<dbReference type="GO" id="GO:0003677">
    <property type="term" value="F:DNA binding"/>
    <property type="evidence" value="ECO:0007669"/>
    <property type="project" value="UniProtKB-KW"/>
</dbReference>
<dbReference type="InterPro" id="IPR007627">
    <property type="entry name" value="RNA_pol_sigma70_r2"/>
</dbReference>
<reference evidence="9" key="1">
    <citation type="submission" date="2020-05" db="EMBL/GenBank/DDBJ databases">
        <title>Frigoriglobus tundricola gen. nov., sp. nov., a psychrotolerant cellulolytic planctomycete of the family Gemmataceae with two divergent copies of 16S rRNA gene.</title>
        <authorList>
            <person name="Kulichevskaya I.S."/>
            <person name="Ivanova A.A."/>
            <person name="Naumoff D.G."/>
            <person name="Beletsky A.V."/>
            <person name="Rijpstra W.I.C."/>
            <person name="Sinninghe Damste J.S."/>
            <person name="Mardanov A.V."/>
            <person name="Ravin N.V."/>
            <person name="Dedysh S.N."/>
        </authorList>
    </citation>
    <scope>NUCLEOTIDE SEQUENCE [LARGE SCALE GENOMIC DNA]</scope>
    <source>
        <strain evidence="9">PL17</strain>
    </source>
</reference>
<dbReference type="AlphaFoldDB" id="A0A6M5YKL8"/>
<dbReference type="Pfam" id="PF04542">
    <property type="entry name" value="Sigma70_r2"/>
    <property type="match status" value="1"/>
</dbReference>
<gene>
    <name evidence="8" type="ORF">FTUN_2016</name>
</gene>
<keyword evidence="5" id="KW-0804">Transcription</keyword>
<protein>
    <submittedName>
        <fullName evidence="8">Uncharacterized protein</fullName>
    </submittedName>
</protein>
<evidence type="ECO:0000259" key="7">
    <source>
        <dbReference type="Pfam" id="PF08281"/>
    </source>
</evidence>
<dbReference type="InterPro" id="IPR013249">
    <property type="entry name" value="RNA_pol_sigma70_r4_t2"/>
</dbReference>
<keyword evidence="4" id="KW-0238">DNA-binding</keyword>
<dbReference type="SUPFAM" id="SSF88659">
    <property type="entry name" value="Sigma3 and sigma4 domains of RNA polymerase sigma factors"/>
    <property type="match status" value="1"/>
</dbReference>
<dbReference type="GO" id="GO:0016987">
    <property type="term" value="F:sigma factor activity"/>
    <property type="evidence" value="ECO:0007669"/>
    <property type="project" value="UniProtKB-KW"/>
</dbReference>
<name>A0A6M5YKL8_9BACT</name>
<evidence type="ECO:0000256" key="1">
    <source>
        <dbReference type="ARBA" id="ARBA00010641"/>
    </source>
</evidence>
<dbReference type="GO" id="GO:0006352">
    <property type="term" value="P:DNA-templated transcription initiation"/>
    <property type="evidence" value="ECO:0007669"/>
    <property type="project" value="InterPro"/>
</dbReference>
<dbReference type="Pfam" id="PF08281">
    <property type="entry name" value="Sigma70_r4_2"/>
    <property type="match status" value="1"/>
</dbReference>
<dbReference type="InterPro" id="IPR036388">
    <property type="entry name" value="WH-like_DNA-bd_sf"/>
</dbReference>
<sequence length="232" mass="25454">MTPALLRAVALRADAITPDADLLARYARERDHPAFEELVRRHGPLVWAVCRQMLPHRADAEDAFQAVFLALVRSAAAIRDGRTLPAWLHGVAVRVATRARREFARRRTRERTAALPEADRSVPDAAWEGLVAAVHEEVQRLPDAERTAFVLCDLEGVAQADAAVRLGWPLGSVSGRLCKARQRLLDRLTARGIAPAVVVGIGLTAGAARACRPNCSTQSKCFLVRRPRLRVS</sequence>
<dbReference type="InterPro" id="IPR013325">
    <property type="entry name" value="RNA_pol_sigma_r2"/>
</dbReference>
<feature type="domain" description="RNA polymerase sigma factor 70 region 4 type 2" evidence="7">
    <location>
        <begin position="133"/>
        <end position="184"/>
    </location>
</feature>
<evidence type="ECO:0000256" key="4">
    <source>
        <dbReference type="ARBA" id="ARBA00023125"/>
    </source>
</evidence>
<organism evidence="8 9">
    <name type="scientific">Frigoriglobus tundricola</name>
    <dbReference type="NCBI Taxonomy" id="2774151"/>
    <lineage>
        <taxon>Bacteria</taxon>
        <taxon>Pseudomonadati</taxon>
        <taxon>Planctomycetota</taxon>
        <taxon>Planctomycetia</taxon>
        <taxon>Gemmatales</taxon>
        <taxon>Gemmataceae</taxon>
        <taxon>Frigoriglobus</taxon>
    </lineage>
</organism>
<dbReference type="PANTHER" id="PTHR43133">
    <property type="entry name" value="RNA POLYMERASE ECF-TYPE SIGMA FACTO"/>
    <property type="match status" value="1"/>
</dbReference>
<accession>A0A6M5YKL8</accession>
<proteinExistence type="inferred from homology"/>
<keyword evidence="3" id="KW-0731">Sigma factor</keyword>
<dbReference type="Proteomes" id="UP000503447">
    <property type="component" value="Chromosome"/>
</dbReference>
<dbReference type="NCBIfam" id="TIGR02937">
    <property type="entry name" value="sigma70-ECF"/>
    <property type="match status" value="1"/>
</dbReference>
<dbReference type="Gene3D" id="1.10.1740.10">
    <property type="match status" value="1"/>
</dbReference>
<evidence type="ECO:0000313" key="8">
    <source>
        <dbReference type="EMBL" id="QJW94495.1"/>
    </source>
</evidence>
<comment type="similarity">
    <text evidence="1">Belongs to the sigma-70 factor family. ECF subfamily.</text>
</comment>
<evidence type="ECO:0000256" key="2">
    <source>
        <dbReference type="ARBA" id="ARBA00023015"/>
    </source>
</evidence>
<dbReference type="KEGG" id="ftj:FTUN_2016"/>
<dbReference type="InterPro" id="IPR039425">
    <property type="entry name" value="RNA_pol_sigma-70-like"/>
</dbReference>
<dbReference type="RefSeq" id="WP_171470479.1">
    <property type="nucleotide sequence ID" value="NZ_CP053452.2"/>
</dbReference>
<evidence type="ECO:0000256" key="3">
    <source>
        <dbReference type="ARBA" id="ARBA00023082"/>
    </source>
</evidence>
<dbReference type="PANTHER" id="PTHR43133:SF8">
    <property type="entry name" value="RNA POLYMERASE SIGMA FACTOR HI_1459-RELATED"/>
    <property type="match status" value="1"/>
</dbReference>